<dbReference type="InterPro" id="IPR011761">
    <property type="entry name" value="ATP-grasp"/>
</dbReference>
<dbReference type="FunCoup" id="F2LUW3">
    <property type="interactions" value="313"/>
</dbReference>
<dbReference type="OrthoDB" id="9807240at2"/>
<keyword evidence="7 15" id="KW-0547">Nucleotide-binding</keyword>
<dbReference type="SUPFAM" id="SSF52440">
    <property type="entry name" value="PreATP-grasp domain"/>
    <property type="match status" value="1"/>
</dbReference>
<feature type="domain" description="ATP-grasp" evidence="16">
    <location>
        <begin position="107"/>
        <end position="313"/>
    </location>
</feature>
<comment type="cofactor">
    <cofactor evidence="1">
        <name>Mn(2+)</name>
        <dbReference type="ChEBI" id="CHEBI:29035"/>
    </cofactor>
</comment>
<dbReference type="NCBIfam" id="TIGR00877">
    <property type="entry name" value="purD"/>
    <property type="match status" value="1"/>
</dbReference>
<evidence type="ECO:0000256" key="1">
    <source>
        <dbReference type="ARBA" id="ARBA00001936"/>
    </source>
</evidence>
<comment type="pathway">
    <text evidence="3 14">Purine metabolism; IMP biosynthesis via de novo pathway; N(1)-(5-phospho-D-ribosyl)glycinamide from 5-phospho-alpha-D-ribose 1-diphosphate: step 2/2.</text>
</comment>
<dbReference type="Gene3D" id="3.90.600.10">
    <property type="entry name" value="Phosphoribosylglycinamide synthetase, C-terminal domain"/>
    <property type="match status" value="1"/>
</dbReference>
<evidence type="ECO:0000259" key="16">
    <source>
        <dbReference type="PROSITE" id="PS50975"/>
    </source>
</evidence>
<evidence type="ECO:0000256" key="9">
    <source>
        <dbReference type="ARBA" id="ARBA00022840"/>
    </source>
</evidence>
<comment type="similarity">
    <text evidence="11 14">Belongs to the GARS family.</text>
</comment>
<dbReference type="InParanoid" id="F2LUW3"/>
<comment type="cofactor">
    <cofactor evidence="2">
        <name>Mg(2+)</name>
        <dbReference type="ChEBI" id="CHEBI:18420"/>
    </cofactor>
</comment>
<dbReference type="SMART" id="SM01210">
    <property type="entry name" value="GARS_C"/>
    <property type="match status" value="1"/>
</dbReference>
<dbReference type="KEGG" id="hmr:Hipma_0598"/>
<dbReference type="UniPathway" id="UPA00074">
    <property type="reaction ID" value="UER00125"/>
</dbReference>
<dbReference type="PANTHER" id="PTHR43472:SF1">
    <property type="entry name" value="PHOSPHORIBOSYLAMINE--GLYCINE LIGASE, CHLOROPLASTIC"/>
    <property type="match status" value="1"/>
</dbReference>
<dbReference type="SUPFAM" id="SSF56059">
    <property type="entry name" value="Glutathione synthetase ATP-binding domain-like"/>
    <property type="match status" value="1"/>
</dbReference>
<dbReference type="HAMAP" id="MF_00138">
    <property type="entry name" value="GARS"/>
    <property type="match status" value="1"/>
</dbReference>
<dbReference type="Gene3D" id="3.30.1490.20">
    <property type="entry name" value="ATP-grasp fold, A domain"/>
    <property type="match status" value="1"/>
</dbReference>
<dbReference type="FunFam" id="3.30.470.20:FF:000018">
    <property type="entry name" value="Trifunctional purine biosynthetic protein adenosine-3"/>
    <property type="match status" value="1"/>
</dbReference>
<evidence type="ECO:0000256" key="8">
    <source>
        <dbReference type="ARBA" id="ARBA00022755"/>
    </source>
</evidence>
<evidence type="ECO:0000256" key="13">
    <source>
        <dbReference type="ARBA" id="ARBA00042864"/>
    </source>
</evidence>
<evidence type="ECO:0000256" key="6">
    <source>
        <dbReference type="ARBA" id="ARBA00022723"/>
    </source>
</evidence>
<evidence type="ECO:0000256" key="11">
    <source>
        <dbReference type="ARBA" id="ARBA00038345"/>
    </source>
</evidence>
<dbReference type="PANTHER" id="PTHR43472">
    <property type="entry name" value="PHOSPHORIBOSYLAMINE--GLYCINE LIGASE"/>
    <property type="match status" value="1"/>
</dbReference>
<dbReference type="SMART" id="SM01209">
    <property type="entry name" value="GARS_A"/>
    <property type="match status" value="1"/>
</dbReference>
<dbReference type="InterPro" id="IPR020561">
    <property type="entry name" value="PRibGlycinamid_synth_ATP-grasp"/>
</dbReference>
<keyword evidence="5 14" id="KW-0436">Ligase</keyword>
<evidence type="ECO:0000256" key="15">
    <source>
        <dbReference type="PROSITE-ProRule" id="PRU00409"/>
    </source>
</evidence>
<dbReference type="GO" id="GO:0004637">
    <property type="term" value="F:phosphoribosylamine-glycine ligase activity"/>
    <property type="evidence" value="ECO:0007669"/>
    <property type="project" value="UniProtKB-UniRule"/>
</dbReference>
<dbReference type="Gene3D" id="3.30.470.20">
    <property type="entry name" value="ATP-grasp fold, B domain"/>
    <property type="match status" value="1"/>
</dbReference>
<dbReference type="Pfam" id="PF01071">
    <property type="entry name" value="GARS_A"/>
    <property type="match status" value="1"/>
</dbReference>
<dbReference type="InterPro" id="IPR013815">
    <property type="entry name" value="ATP_grasp_subdomain_1"/>
</dbReference>
<evidence type="ECO:0000313" key="17">
    <source>
        <dbReference type="EMBL" id="AEA33568.1"/>
    </source>
</evidence>
<dbReference type="STRING" id="760142.Hipma_0598"/>
<dbReference type="Proteomes" id="UP000008139">
    <property type="component" value="Chromosome"/>
</dbReference>
<evidence type="ECO:0000313" key="18">
    <source>
        <dbReference type="Proteomes" id="UP000008139"/>
    </source>
</evidence>
<dbReference type="GO" id="GO:0006189">
    <property type="term" value="P:'de novo' IMP biosynthetic process"/>
    <property type="evidence" value="ECO:0007669"/>
    <property type="project" value="UniProtKB-UniRule"/>
</dbReference>
<sequence>MKIAIVGGGGREHALAWKIKQSPLCDNLFCLPGNAGTAEIATNIDISAEDLDGVVGFCKEKAIDLVAIGPENPLADGIVDRLSEVGIKAFGPSKKAAQLEASKSFTKDFLKKYNIPTAEYETFTSFEDAKAYIEKKGAPIVVKADGLAAGKGVTVAKTKEEAIKALKSIFIEKRFGEAGNRVVIEEFLEGEEASFLVFSDGENILPMIAAQDHKPIYNNDEGPNTGGMGSYAPAPIVDENLKQYIIDNIMKKAIDGMKKEEAPYKGVLYAGLMIKDKKPYVLEFNCRFGDPETQAILPLLKSDIVQIMLATIEGNLNKYSLSWKEGYAVGVVLASGGYPLSYEKGKPIIGLDKIVELDDVIVFHAGTKLKDGQILTNGGRVLNVVGMDKDFRTAQEKAYNAIKFIHFDRMHYRTDIGNKAYKYL</sequence>
<keyword evidence="18" id="KW-1185">Reference proteome</keyword>
<keyword evidence="6" id="KW-0479">Metal-binding</keyword>
<dbReference type="InterPro" id="IPR000115">
    <property type="entry name" value="PRibGlycinamide_synth"/>
</dbReference>
<proteinExistence type="inferred from homology"/>
<evidence type="ECO:0000256" key="12">
    <source>
        <dbReference type="ARBA" id="ARBA00042242"/>
    </source>
</evidence>
<protein>
    <recommendedName>
        <fullName evidence="4 14">Phosphoribosylamine--glycine ligase</fullName>
        <ecNumber evidence="4 14">6.3.4.13</ecNumber>
    </recommendedName>
    <alternativeName>
        <fullName evidence="14">GARS</fullName>
    </alternativeName>
    <alternativeName>
        <fullName evidence="12 14">Glycinamide ribonucleotide synthetase</fullName>
    </alternativeName>
    <alternativeName>
        <fullName evidence="13 14">Phosphoribosylglycinamide synthetase</fullName>
    </alternativeName>
</protein>
<evidence type="ECO:0000256" key="2">
    <source>
        <dbReference type="ARBA" id="ARBA00001946"/>
    </source>
</evidence>
<organism evidence="17 18">
    <name type="scientific">Hippea maritima (strain ATCC 700847 / DSM 10411 / MH2)</name>
    <dbReference type="NCBI Taxonomy" id="760142"/>
    <lineage>
        <taxon>Bacteria</taxon>
        <taxon>Pseudomonadati</taxon>
        <taxon>Campylobacterota</taxon>
        <taxon>Desulfurellia</taxon>
        <taxon>Desulfurellales</taxon>
        <taxon>Hippeaceae</taxon>
        <taxon>Hippea</taxon>
    </lineage>
</organism>
<dbReference type="HOGENOM" id="CLU_027420_3_1_7"/>
<dbReference type="Pfam" id="PF02844">
    <property type="entry name" value="GARS_N"/>
    <property type="match status" value="1"/>
</dbReference>
<dbReference type="GO" id="GO:0005524">
    <property type="term" value="F:ATP binding"/>
    <property type="evidence" value="ECO:0007669"/>
    <property type="project" value="UniProtKB-UniRule"/>
</dbReference>
<evidence type="ECO:0000256" key="5">
    <source>
        <dbReference type="ARBA" id="ARBA00022598"/>
    </source>
</evidence>
<dbReference type="InterPro" id="IPR016185">
    <property type="entry name" value="PreATP-grasp_dom_sf"/>
</dbReference>
<accession>F2LUW3</accession>
<evidence type="ECO:0000256" key="3">
    <source>
        <dbReference type="ARBA" id="ARBA00005174"/>
    </source>
</evidence>
<dbReference type="PROSITE" id="PS50975">
    <property type="entry name" value="ATP_GRASP"/>
    <property type="match status" value="1"/>
</dbReference>
<dbReference type="InterPro" id="IPR011054">
    <property type="entry name" value="Rudment_hybrid_motif"/>
</dbReference>
<dbReference type="FunFam" id="3.90.600.10:FF:000001">
    <property type="entry name" value="Trifunctional purine biosynthetic protein adenosine-3"/>
    <property type="match status" value="1"/>
</dbReference>
<dbReference type="GO" id="GO:0009113">
    <property type="term" value="P:purine nucleobase biosynthetic process"/>
    <property type="evidence" value="ECO:0007669"/>
    <property type="project" value="InterPro"/>
</dbReference>
<dbReference type="PROSITE" id="PS00184">
    <property type="entry name" value="GARS"/>
    <property type="match status" value="1"/>
</dbReference>
<gene>
    <name evidence="14" type="primary">purD</name>
    <name evidence="17" type="ordered locus">Hipma_0598</name>
</gene>
<dbReference type="GO" id="GO:0046872">
    <property type="term" value="F:metal ion binding"/>
    <property type="evidence" value="ECO:0007669"/>
    <property type="project" value="UniProtKB-KW"/>
</dbReference>
<keyword evidence="8 14" id="KW-0658">Purine biosynthesis</keyword>
<keyword evidence="9 15" id="KW-0067">ATP-binding</keyword>
<reference evidence="17 18" key="1">
    <citation type="journal article" date="2011" name="Stand. Genomic Sci.">
        <title>Complete genome sequence of the thermophilic sulfur-reducer Hippea maritima type strain (MH(2)).</title>
        <authorList>
            <person name="Huntemann M."/>
            <person name="Lu M."/>
            <person name="Nolan M."/>
            <person name="Lapidus A."/>
            <person name="Lucas S."/>
            <person name="Hammon N."/>
            <person name="Deshpande S."/>
            <person name="Cheng J.F."/>
            <person name="Tapia R."/>
            <person name="Han C."/>
            <person name="Goodwin L."/>
            <person name="Pitluck S."/>
            <person name="Liolios K."/>
            <person name="Pagani I."/>
            <person name="Ivanova N."/>
            <person name="Ovchinikova G."/>
            <person name="Pati A."/>
            <person name="Chen A."/>
            <person name="Palaniappan K."/>
            <person name="Land M."/>
            <person name="Hauser L."/>
            <person name="Jeffries C.D."/>
            <person name="Detter J.C."/>
            <person name="Brambilla E.M."/>
            <person name="Rohde M."/>
            <person name="Spring S."/>
            <person name="Goker M."/>
            <person name="Woyke T."/>
            <person name="Bristow J."/>
            <person name="Eisen J.A."/>
            <person name="Markowitz V."/>
            <person name="Hugenholtz P."/>
            <person name="Kyrpides N.C."/>
            <person name="Klenk H.P."/>
            <person name="Mavromatis K."/>
        </authorList>
    </citation>
    <scope>NUCLEOTIDE SEQUENCE [LARGE SCALE GENOMIC DNA]</scope>
    <source>
        <strain evidence="18">ATCC 700847 / DSM 10411 / MH2</strain>
    </source>
</reference>
<keyword evidence="10" id="KW-0464">Manganese</keyword>
<dbReference type="InterPro" id="IPR020562">
    <property type="entry name" value="PRibGlycinamide_synth_N"/>
</dbReference>
<evidence type="ECO:0000256" key="7">
    <source>
        <dbReference type="ARBA" id="ARBA00022741"/>
    </source>
</evidence>
<dbReference type="EMBL" id="CP002606">
    <property type="protein sequence ID" value="AEA33568.1"/>
    <property type="molecule type" value="Genomic_DNA"/>
</dbReference>
<evidence type="ECO:0000256" key="4">
    <source>
        <dbReference type="ARBA" id="ARBA00013255"/>
    </source>
</evidence>
<name>F2LUW3_HIPMA</name>
<dbReference type="Gene3D" id="3.40.50.20">
    <property type="match status" value="1"/>
</dbReference>
<dbReference type="RefSeq" id="WP_013681609.1">
    <property type="nucleotide sequence ID" value="NC_015318.1"/>
</dbReference>
<dbReference type="InterPro" id="IPR037123">
    <property type="entry name" value="PRibGlycinamide_synth_C_sf"/>
</dbReference>
<comment type="catalytic activity">
    <reaction evidence="14">
        <text>5-phospho-beta-D-ribosylamine + glycine + ATP = N(1)-(5-phospho-beta-D-ribosyl)glycinamide + ADP + phosphate + H(+)</text>
        <dbReference type="Rhea" id="RHEA:17453"/>
        <dbReference type="ChEBI" id="CHEBI:15378"/>
        <dbReference type="ChEBI" id="CHEBI:30616"/>
        <dbReference type="ChEBI" id="CHEBI:43474"/>
        <dbReference type="ChEBI" id="CHEBI:57305"/>
        <dbReference type="ChEBI" id="CHEBI:58681"/>
        <dbReference type="ChEBI" id="CHEBI:143788"/>
        <dbReference type="ChEBI" id="CHEBI:456216"/>
        <dbReference type="EC" id="6.3.4.13"/>
    </reaction>
</comment>
<dbReference type="SUPFAM" id="SSF51246">
    <property type="entry name" value="Rudiment single hybrid motif"/>
    <property type="match status" value="1"/>
</dbReference>
<dbReference type="InterPro" id="IPR020559">
    <property type="entry name" value="PRibGlycinamide_synth_CS"/>
</dbReference>
<dbReference type="InterPro" id="IPR020560">
    <property type="entry name" value="PRibGlycinamide_synth_C-dom"/>
</dbReference>
<dbReference type="Pfam" id="PF02843">
    <property type="entry name" value="GARS_C"/>
    <property type="match status" value="1"/>
</dbReference>
<dbReference type="EC" id="6.3.4.13" evidence="4 14"/>
<evidence type="ECO:0000256" key="14">
    <source>
        <dbReference type="HAMAP-Rule" id="MF_00138"/>
    </source>
</evidence>
<evidence type="ECO:0000256" key="10">
    <source>
        <dbReference type="ARBA" id="ARBA00023211"/>
    </source>
</evidence>
<reference evidence="18" key="2">
    <citation type="submission" date="2011-03" db="EMBL/GenBank/DDBJ databases">
        <title>The complete genome of Hippea maritima DSM 10411.</title>
        <authorList>
            <consortium name="US DOE Joint Genome Institute (JGI-PGF)"/>
            <person name="Lucas S."/>
            <person name="Copeland A."/>
            <person name="Lapidus A."/>
            <person name="Bruce D."/>
            <person name="Goodwin L."/>
            <person name="Pitluck S."/>
            <person name="Peters L."/>
            <person name="Kyrpides N."/>
            <person name="Mavromatis K."/>
            <person name="Pagani I."/>
            <person name="Ivanova N."/>
            <person name="Mikhailova N."/>
            <person name="Lu M."/>
            <person name="Detter J.C."/>
            <person name="Tapia R."/>
            <person name="Han C."/>
            <person name="Land M."/>
            <person name="Hauser L."/>
            <person name="Markowitz V."/>
            <person name="Cheng J.-F."/>
            <person name="Hugenholtz P."/>
            <person name="Woyke T."/>
            <person name="Wu D."/>
            <person name="Spring S."/>
            <person name="Schroeder M."/>
            <person name="Brambilla E."/>
            <person name="Klenk H.-P."/>
            <person name="Eisen J.A."/>
        </authorList>
    </citation>
    <scope>NUCLEOTIDE SEQUENCE [LARGE SCALE GENOMIC DNA]</scope>
    <source>
        <strain evidence="18">ATCC 700847 / DSM 10411 / MH2</strain>
    </source>
</reference>
<dbReference type="eggNOG" id="COG0151">
    <property type="taxonomic scope" value="Bacteria"/>
</dbReference>
<dbReference type="FunFam" id="3.30.1490.20:FF:000006">
    <property type="entry name" value="phosphoribosylamine--glycine ligase, chloroplastic-like"/>
    <property type="match status" value="1"/>
</dbReference>
<dbReference type="FunFam" id="3.40.50.20:FF:000006">
    <property type="entry name" value="Phosphoribosylamine--glycine ligase, chloroplastic"/>
    <property type="match status" value="1"/>
</dbReference>
<dbReference type="AlphaFoldDB" id="F2LUW3"/>